<dbReference type="AlphaFoldDB" id="A0A1H0P9F5"/>
<name>A0A1H0P9F5_9ACTN</name>
<evidence type="ECO:0000259" key="2">
    <source>
        <dbReference type="PROSITE" id="PS51186"/>
    </source>
</evidence>
<keyword evidence="3" id="KW-0808">Transferase</keyword>
<dbReference type="CDD" id="cd04301">
    <property type="entry name" value="NAT_SF"/>
    <property type="match status" value="1"/>
</dbReference>
<evidence type="ECO:0000313" key="4">
    <source>
        <dbReference type="Proteomes" id="UP000199341"/>
    </source>
</evidence>
<dbReference type="Pfam" id="PF00583">
    <property type="entry name" value="Acetyltransf_1"/>
    <property type="match status" value="1"/>
</dbReference>
<sequence length="229" mass="24836">MQPRARVRPIAADDWEAITALEARAYRPLGLSEERAVLQSKARSSPATCFALDAAGRSPAGYLLALPYPESAAPSLTAREERVFRSRNLHLHDLVVAEELRGRGYGRLLLRRLAGQARRAGYERISLVAVGGSRGFWAANGFTARDGEVAGYGPGAVYMSMALPRPGDHGRHVLAGHPRGAGREEAGRNGIVRNGTVRNEPGRGERGRSDIGRNENSRDLTRRDESGMS</sequence>
<keyword evidence="4" id="KW-1185">Reference proteome</keyword>
<organism evidence="3 4">
    <name type="scientific">Actinacidiphila guanduensis</name>
    <dbReference type="NCBI Taxonomy" id="310781"/>
    <lineage>
        <taxon>Bacteria</taxon>
        <taxon>Bacillati</taxon>
        <taxon>Actinomycetota</taxon>
        <taxon>Actinomycetes</taxon>
        <taxon>Kitasatosporales</taxon>
        <taxon>Streptomycetaceae</taxon>
        <taxon>Actinacidiphila</taxon>
    </lineage>
</organism>
<dbReference type="Proteomes" id="UP000199341">
    <property type="component" value="Unassembled WGS sequence"/>
</dbReference>
<protein>
    <submittedName>
        <fullName evidence="3">Predicted N-acetyltransferase YhbS</fullName>
    </submittedName>
</protein>
<dbReference type="InterPro" id="IPR016181">
    <property type="entry name" value="Acyl_CoA_acyltransferase"/>
</dbReference>
<evidence type="ECO:0000256" key="1">
    <source>
        <dbReference type="SAM" id="MobiDB-lite"/>
    </source>
</evidence>
<proteinExistence type="predicted"/>
<gene>
    <name evidence="3" type="ORF">SAMN05216259_115118</name>
</gene>
<evidence type="ECO:0000313" key="3">
    <source>
        <dbReference type="EMBL" id="SDP01614.1"/>
    </source>
</evidence>
<dbReference type="PROSITE" id="PS51186">
    <property type="entry name" value="GNAT"/>
    <property type="match status" value="1"/>
</dbReference>
<dbReference type="InterPro" id="IPR000182">
    <property type="entry name" value="GNAT_dom"/>
</dbReference>
<dbReference type="RefSeq" id="WP_176930560.1">
    <property type="nucleotide sequence ID" value="NZ_FNIE01000015.1"/>
</dbReference>
<feature type="compositionally biased region" description="Basic and acidic residues" evidence="1">
    <location>
        <begin position="200"/>
        <end position="229"/>
    </location>
</feature>
<feature type="domain" description="N-acetyltransferase" evidence="2">
    <location>
        <begin position="5"/>
        <end position="164"/>
    </location>
</feature>
<dbReference type="GO" id="GO:0016747">
    <property type="term" value="F:acyltransferase activity, transferring groups other than amino-acyl groups"/>
    <property type="evidence" value="ECO:0007669"/>
    <property type="project" value="InterPro"/>
</dbReference>
<accession>A0A1H0P9F5</accession>
<reference evidence="3 4" key="1">
    <citation type="submission" date="2016-10" db="EMBL/GenBank/DDBJ databases">
        <authorList>
            <person name="de Groot N.N."/>
        </authorList>
    </citation>
    <scope>NUCLEOTIDE SEQUENCE [LARGE SCALE GENOMIC DNA]</scope>
    <source>
        <strain evidence="3 4">CGMCC 4.2022</strain>
    </source>
</reference>
<feature type="region of interest" description="Disordered" evidence="1">
    <location>
        <begin position="169"/>
        <end position="229"/>
    </location>
</feature>
<dbReference type="SUPFAM" id="SSF55729">
    <property type="entry name" value="Acyl-CoA N-acyltransferases (Nat)"/>
    <property type="match status" value="1"/>
</dbReference>
<dbReference type="EMBL" id="FNIE01000015">
    <property type="protein sequence ID" value="SDP01614.1"/>
    <property type="molecule type" value="Genomic_DNA"/>
</dbReference>
<dbReference type="Gene3D" id="3.40.630.30">
    <property type="match status" value="1"/>
</dbReference>
<dbReference type="STRING" id="310781.SAMN05216259_115118"/>